<sequence>MPSFTTLTAALALAGSTFASPVELRKREFSIEQVARKTYLKNGPATVAKTYRKFGKPVPEYILKAAEIGPSDADMSVDAAAGENGTAEAAPGDQYDSLYLTPVTLGSKQVHLDFDTGSSDLWVFSSLQPSAQLSGHDYYQVDNSKAISGASWKISYGDGSGASGKVYADKVQVGAVTATTQAVEAATSVSTQFAQDVDTDGLLGLAFSSLNTVKPTQQKTFFDTVHTQLSQPLFAAVLKYHAAGSYDFGYIDKSKYTDDITYVDVDTSEGWWQFSFTGYTVGTGSETKSNINGIADTGTTLLYLPTAVVKAYYAKVSGSSNSNTYGGYVFPCSAKLPDFSLTLNGVKQRVPGKYINYSPVQTGSSTCYGGIQTNDGIGFSIFGDIFLKSKYVVHELSSTPRIGFADQPGI</sequence>
<evidence type="ECO:0000313" key="11">
    <source>
        <dbReference type="EMBL" id="PVH97097.1"/>
    </source>
</evidence>
<dbReference type="AlphaFoldDB" id="A0A2V1DG26"/>
<dbReference type="STRING" id="97972.A0A2V1DG26"/>
<comment type="function">
    <text evidence="6">Secreted aspartic endopeptidase that allows assimilation of proteinaceous substrates. The scissile peptide bond is attacked by a nucleophilic water molecule activated by two aspartic residues in the active site. Shows a broad primary substrate specificity. Favors hydrophobic residues at the P1 and P1' positions.</text>
</comment>
<evidence type="ECO:0000256" key="2">
    <source>
        <dbReference type="ARBA" id="ARBA00022670"/>
    </source>
</evidence>
<dbReference type="FunFam" id="2.40.70.10:FF:000024">
    <property type="entry name" value="Endothiapepsin"/>
    <property type="match status" value="1"/>
</dbReference>
<feature type="chain" id="PRO_5015945367" evidence="9">
    <location>
        <begin position="20"/>
        <end position="410"/>
    </location>
</feature>
<dbReference type="PRINTS" id="PR00792">
    <property type="entry name" value="PEPSIN"/>
</dbReference>
<dbReference type="PANTHER" id="PTHR47966:SF2">
    <property type="entry name" value="ASPERGILLOPEPSIN-1-RELATED"/>
    <property type="match status" value="1"/>
</dbReference>
<accession>A0A2V1DG26</accession>
<evidence type="ECO:0000256" key="5">
    <source>
        <dbReference type="ARBA" id="ARBA00023180"/>
    </source>
</evidence>
<feature type="active site" evidence="7">
    <location>
        <position position="115"/>
    </location>
</feature>
<dbReference type="InterPro" id="IPR034163">
    <property type="entry name" value="Aspergillopepsin-like_cat_dom"/>
</dbReference>
<dbReference type="InterPro" id="IPR001461">
    <property type="entry name" value="Aspartic_peptidase_A1"/>
</dbReference>
<dbReference type="SUPFAM" id="SSF50630">
    <property type="entry name" value="Acid proteases"/>
    <property type="match status" value="1"/>
</dbReference>
<dbReference type="PANTHER" id="PTHR47966">
    <property type="entry name" value="BETA-SITE APP-CLEAVING ENZYME, ISOFORM A-RELATED"/>
    <property type="match status" value="1"/>
</dbReference>
<evidence type="ECO:0000256" key="4">
    <source>
        <dbReference type="ARBA" id="ARBA00022801"/>
    </source>
</evidence>
<evidence type="ECO:0000313" key="12">
    <source>
        <dbReference type="Proteomes" id="UP000244855"/>
    </source>
</evidence>
<keyword evidence="3 8" id="KW-0064">Aspartyl protease</keyword>
<dbReference type="InterPro" id="IPR021109">
    <property type="entry name" value="Peptidase_aspartic_dom_sf"/>
</dbReference>
<evidence type="ECO:0000256" key="3">
    <source>
        <dbReference type="ARBA" id="ARBA00022750"/>
    </source>
</evidence>
<dbReference type="GO" id="GO:0006508">
    <property type="term" value="P:proteolysis"/>
    <property type="evidence" value="ECO:0007669"/>
    <property type="project" value="UniProtKB-KW"/>
</dbReference>
<dbReference type="FunFam" id="2.40.70.10:FF:000026">
    <property type="entry name" value="Endothiapepsin"/>
    <property type="match status" value="1"/>
</dbReference>
<feature type="domain" description="Peptidase A1" evidence="10">
    <location>
        <begin position="99"/>
        <end position="405"/>
    </location>
</feature>
<evidence type="ECO:0000256" key="9">
    <source>
        <dbReference type="SAM" id="SignalP"/>
    </source>
</evidence>
<evidence type="ECO:0000256" key="1">
    <source>
        <dbReference type="ARBA" id="ARBA00007447"/>
    </source>
</evidence>
<gene>
    <name evidence="11" type="ORF">DM02DRAFT_598183</name>
</gene>
<evidence type="ECO:0000256" key="8">
    <source>
        <dbReference type="RuleBase" id="RU000454"/>
    </source>
</evidence>
<dbReference type="GO" id="GO:0004190">
    <property type="term" value="F:aspartic-type endopeptidase activity"/>
    <property type="evidence" value="ECO:0007669"/>
    <property type="project" value="UniProtKB-KW"/>
</dbReference>
<dbReference type="OrthoDB" id="2747330at2759"/>
<name>A0A2V1DG26_9PLEO</name>
<comment type="similarity">
    <text evidence="1 8">Belongs to the peptidase A1 family.</text>
</comment>
<dbReference type="CDD" id="cd06097">
    <property type="entry name" value="Aspergillopepsin_like"/>
    <property type="match status" value="1"/>
</dbReference>
<evidence type="ECO:0000256" key="6">
    <source>
        <dbReference type="ARBA" id="ARBA00055396"/>
    </source>
</evidence>
<dbReference type="Pfam" id="PF00026">
    <property type="entry name" value="Asp"/>
    <property type="match status" value="1"/>
</dbReference>
<organism evidence="11 12">
    <name type="scientific">Periconia macrospinosa</name>
    <dbReference type="NCBI Taxonomy" id="97972"/>
    <lineage>
        <taxon>Eukaryota</taxon>
        <taxon>Fungi</taxon>
        <taxon>Dikarya</taxon>
        <taxon>Ascomycota</taxon>
        <taxon>Pezizomycotina</taxon>
        <taxon>Dothideomycetes</taxon>
        <taxon>Pleosporomycetidae</taxon>
        <taxon>Pleosporales</taxon>
        <taxon>Massarineae</taxon>
        <taxon>Periconiaceae</taxon>
        <taxon>Periconia</taxon>
    </lineage>
</organism>
<protein>
    <submittedName>
        <fullName evidence="11">Asp-domain-containing protein</fullName>
    </submittedName>
</protein>
<dbReference type="PROSITE" id="PS00141">
    <property type="entry name" value="ASP_PROTEASE"/>
    <property type="match status" value="2"/>
</dbReference>
<keyword evidence="2 8" id="KW-0645">Protease</keyword>
<keyword evidence="12" id="KW-1185">Reference proteome</keyword>
<proteinExistence type="inferred from homology"/>
<dbReference type="InterPro" id="IPR033121">
    <property type="entry name" value="PEPTIDASE_A1"/>
</dbReference>
<keyword evidence="5" id="KW-0325">Glycoprotein</keyword>
<keyword evidence="9" id="KW-0732">Signal</keyword>
<dbReference type="Gene3D" id="2.40.70.10">
    <property type="entry name" value="Acid Proteases"/>
    <property type="match status" value="2"/>
</dbReference>
<evidence type="ECO:0000256" key="7">
    <source>
        <dbReference type="PIRSR" id="PIRSR601461-1"/>
    </source>
</evidence>
<dbReference type="PROSITE" id="PS51767">
    <property type="entry name" value="PEPTIDASE_A1"/>
    <property type="match status" value="1"/>
</dbReference>
<reference evidence="11 12" key="1">
    <citation type="journal article" date="2018" name="Sci. Rep.">
        <title>Comparative genomics provides insights into the lifestyle and reveals functional heterogeneity of dark septate endophytic fungi.</title>
        <authorList>
            <person name="Knapp D.G."/>
            <person name="Nemeth J.B."/>
            <person name="Barry K."/>
            <person name="Hainaut M."/>
            <person name="Henrissat B."/>
            <person name="Johnson J."/>
            <person name="Kuo A."/>
            <person name="Lim J.H.P."/>
            <person name="Lipzen A."/>
            <person name="Nolan M."/>
            <person name="Ohm R.A."/>
            <person name="Tamas L."/>
            <person name="Grigoriev I.V."/>
            <person name="Spatafora J.W."/>
            <person name="Nagy L.G."/>
            <person name="Kovacs G.M."/>
        </authorList>
    </citation>
    <scope>NUCLEOTIDE SEQUENCE [LARGE SCALE GENOMIC DNA]</scope>
    <source>
        <strain evidence="11 12">DSE2036</strain>
    </source>
</reference>
<dbReference type="InterPro" id="IPR001969">
    <property type="entry name" value="Aspartic_peptidase_AS"/>
</dbReference>
<feature type="signal peptide" evidence="9">
    <location>
        <begin position="1"/>
        <end position="19"/>
    </location>
</feature>
<dbReference type="EMBL" id="KZ805446">
    <property type="protein sequence ID" value="PVH97097.1"/>
    <property type="molecule type" value="Genomic_DNA"/>
</dbReference>
<evidence type="ECO:0000259" key="10">
    <source>
        <dbReference type="PROSITE" id="PS51767"/>
    </source>
</evidence>
<dbReference type="Proteomes" id="UP000244855">
    <property type="component" value="Unassembled WGS sequence"/>
</dbReference>
<keyword evidence="4 8" id="KW-0378">Hydrolase</keyword>
<feature type="active site" evidence="7">
    <location>
        <position position="296"/>
    </location>
</feature>